<dbReference type="SUPFAM" id="SSF48230">
    <property type="entry name" value="Chondroitin AC/alginate lyase"/>
    <property type="match status" value="1"/>
</dbReference>
<reference evidence="2 3" key="1">
    <citation type="submission" date="2016-10" db="EMBL/GenBank/DDBJ databases">
        <authorList>
            <person name="de Groot N.N."/>
        </authorList>
    </citation>
    <scope>NUCLEOTIDE SEQUENCE [LARGE SCALE GENOMIC DNA]</scope>
    <source>
        <strain evidence="2 3">TC2-24</strain>
    </source>
</reference>
<keyword evidence="1" id="KW-0732">Signal</keyword>
<dbReference type="AlphaFoldDB" id="A0A1I0N7L0"/>
<protein>
    <submittedName>
        <fullName evidence="2">Heparinase II/III-like protein</fullName>
    </submittedName>
</protein>
<evidence type="ECO:0000256" key="1">
    <source>
        <dbReference type="SAM" id="SignalP"/>
    </source>
</evidence>
<organism evidence="2 3">
    <name type="scientific">Prevotella aff. ruminicola Tc2-24</name>
    <dbReference type="NCBI Taxonomy" id="81582"/>
    <lineage>
        <taxon>Bacteria</taxon>
        <taxon>Pseudomonadati</taxon>
        <taxon>Bacteroidota</taxon>
        <taxon>Bacteroidia</taxon>
        <taxon>Bacteroidales</taxon>
        <taxon>Prevotellaceae</taxon>
        <taxon>Prevotella</taxon>
    </lineage>
</organism>
<feature type="chain" id="PRO_5011761201" evidence="1">
    <location>
        <begin position="37"/>
        <end position="627"/>
    </location>
</feature>
<gene>
    <name evidence="2" type="ORF">SAMN04487850_1003</name>
</gene>
<evidence type="ECO:0000313" key="3">
    <source>
        <dbReference type="Proteomes" id="UP000199373"/>
    </source>
</evidence>
<name>A0A1I0N7L0_9BACT</name>
<dbReference type="Gene3D" id="1.50.10.100">
    <property type="entry name" value="Chondroitin AC/alginate lyase"/>
    <property type="match status" value="1"/>
</dbReference>
<dbReference type="InterPro" id="IPR008929">
    <property type="entry name" value="Chondroitin_lyas"/>
</dbReference>
<dbReference type="EMBL" id="FOIQ01000002">
    <property type="protein sequence ID" value="SEV96652.1"/>
    <property type="molecule type" value="Genomic_DNA"/>
</dbReference>
<evidence type="ECO:0000313" key="2">
    <source>
        <dbReference type="EMBL" id="SEV96652.1"/>
    </source>
</evidence>
<dbReference type="Gene3D" id="2.70.98.70">
    <property type="match status" value="1"/>
</dbReference>
<accession>A0A1I0N7L0</accession>
<feature type="signal peptide" evidence="1">
    <location>
        <begin position="1"/>
        <end position="36"/>
    </location>
</feature>
<sequence length="627" mass="71721">MMSLLKNNTGIRRCRVCLFCTFFLVSLCFCVSKTSAQTRLLPQADNPFWRDSIPVEMRQSYIRYGEQYLGRPWPVLPWTVFAEFKTMGNRVNYEGLCFEKRRQLAALVMAEIMEGDGRFLRDIIDGMGSFCEETWWGIPAHYGKAVPQPELQEVDLFNAETASLVAWTRYMLEKSFETFSPDLCRRLDREIERRILVPALARDYWWKTAGMNWNPWICSNWLTCVLLCERDEARRTEAIAQIWKATNTFIDAYPEDGGCDEGPGYWDRAAASMFEVLNLLAIDGWASGDPVAANGKARKIRNMAAYAYKTYIGNDYCVNFADAHENKAVQQVNIVYPFGLFLGDKTMREFGAWLGHRKGVLTDPAVLYDRSGNFPTLGRELFFLRHIRDFIAEKPREPLLKDVWLSDLQIMTARRGSGNATAPTYFVAMKGGNNGESHNHNDVGSFVVYTSLKGGEGEEPLLIDPGVGEYTAKTFSDGRYDIWTMQSGYHNLPQINGVDQREGRSYAAKVVAHQNGRLTLDIAGAYPQEAMVKTWRRTVQAMKSGISVTEDYELSAYRQPTRLMLMTTRPDAIRHIRYDTRQLDVTVEDISDLLDPLLKGMWGEKMYRIVMTVKSKKTKNQIKYTIQ</sequence>
<dbReference type="Proteomes" id="UP000199373">
    <property type="component" value="Unassembled WGS sequence"/>
</dbReference>
<keyword evidence="3" id="KW-1185">Reference proteome</keyword>
<proteinExistence type="predicted"/>